<dbReference type="FunCoup" id="A0A1X2HLT2">
    <property type="interactions" value="48"/>
</dbReference>
<dbReference type="HAMAP" id="MF_00528">
    <property type="entry name" value="Maf"/>
    <property type="match status" value="1"/>
</dbReference>
<evidence type="ECO:0000313" key="4">
    <source>
        <dbReference type="Proteomes" id="UP000242180"/>
    </source>
</evidence>
<reference evidence="3 4" key="1">
    <citation type="submission" date="2016-07" db="EMBL/GenBank/DDBJ databases">
        <title>Pervasive Adenine N6-methylation of Active Genes in Fungi.</title>
        <authorList>
            <consortium name="DOE Joint Genome Institute"/>
            <person name="Mondo S.J."/>
            <person name="Dannebaum R.O."/>
            <person name="Kuo R.C."/>
            <person name="Labutti K."/>
            <person name="Haridas S."/>
            <person name="Kuo A."/>
            <person name="Salamov A."/>
            <person name="Ahrendt S.R."/>
            <person name="Lipzen A."/>
            <person name="Sullivan W."/>
            <person name="Andreopoulos W.B."/>
            <person name="Clum A."/>
            <person name="Lindquist E."/>
            <person name="Daum C."/>
            <person name="Ramamoorthy G.K."/>
            <person name="Gryganskyi A."/>
            <person name="Culley D."/>
            <person name="Magnuson J.K."/>
            <person name="James T.Y."/>
            <person name="O'Malley M.A."/>
            <person name="Stajich J.E."/>
            <person name="Spatafora J.W."/>
            <person name="Visel A."/>
            <person name="Grigoriev I.V."/>
        </authorList>
    </citation>
    <scope>NUCLEOTIDE SEQUENCE [LARGE SCALE GENOMIC DNA]</scope>
    <source>
        <strain evidence="3 4">NRRL 2496</strain>
    </source>
</reference>
<dbReference type="SUPFAM" id="SSF52972">
    <property type="entry name" value="ITPase-like"/>
    <property type="match status" value="1"/>
</dbReference>
<comment type="cofactor">
    <cofactor evidence="1">
        <name>a divalent metal cation</name>
        <dbReference type="ChEBI" id="CHEBI:60240"/>
    </cofactor>
</comment>
<dbReference type="GO" id="GO:0047429">
    <property type="term" value="F:nucleoside triphosphate diphosphatase activity"/>
    <property type="evidence" value="ECO:0007669"/>
    <property type="project" value="InterPro"/>
</dbReference>
<dbReference type="EMBL" id="MCGN01000002">
    <property type="protein sequence ID" value="ORZ00317.1"/>
    <property type="molecule type" value="Genomic_DNA"/>
</dbReference>
<dbReference type="AlphaFoldDB" id="A0A1X2HLT2"/>
<name>A0A1X2HLT2_SYNRA</name>
<dbReference type="STRING" id="13706.A0A1X2HLT2"/>
<evidence type="ECO:0000256" key="2">
    <source>
        <dbReference type="ARBA" id="ARBA00022801"/>
    </source>
</evidence>
<gene>
    <name evidence="3" type="ORF">BCR43DRAFT_502085</name>
</gene>
<keyword evidence="4" id="KW-1185">Reference proteome</keyword>
<evidence type="ECO:0000256" key="1">
    <source>
        <dbReference type="ARBA" id="ARBA00001968"/>
    </source>
</evidence>
<dbReference type="NCBIfam" id="TIGR00172">
    <property type="entry name" value="maf"/>
    <property type="match status" value="1"/>
</dbReference>
<dbReference type="Pfam" id="PF02545">
    <property type="entry name" value="Maf"/>
    <property type="match status" value="1"/>
</dbReference>
<accession>A0A1X2HLT2</accession>
<dbReference type="InParanoid" id="A0A1X2HLT2"/>
<dbReference type="PANTHER" id="PTHR43213">
    <property type="entry name" value="BIFUNCTIONAL DTTP/UTP PYROPHOSPHATASE/METHYLTRANSFERASE PROTEIN-RELATED"/>
    <property type="match status" value="1"/>
</dbReference>
<organism evidence="3 4">
    <name type="scientific">Syncephalastrum racemosum</name>
    <name type="common">Filamentous fungus</name>
    <dbReference type="NCBI Taxonomy" id="13706"/>
    <lineage>
        <taxon>Eukaryota</taxon>
        <taxon>Fungi</taxon>
        <taxon>Fungi incertae sedis</taxon>
        <taxon>Mucoromycota</taxon>
        <taxon>Mucoromycotina</taxon>
        <taxon>Mucoromycetes</taxon>
        <taxon>Mucorales</taxon>
        <taxon>Syncephalastraceae</taxon>
        <taxon>Syncephalastrum</taxon>
    </lineage>
</organism>
<dbReference type="PANTHER" id="PTHR43213:SF5">
    <property type="entry name" value="BIFUNCTIONAL DTTP_UTP PYROPHOSPHATASE_METHYLTRANSFERASE PROTEIN-RELATED"/>
    <property type="match status" value="1"/>
</dbReference>
<dbReference type="Proteomes" id="UP000242180">
    <property type="component" value="Unassembled WGS sequence"/>
</dbReference>
<evidence type="ECO:0000313" key="3">
    <source>
        <dbReference type="EMBL" id="ORZ00317.1"/>
    </source>
</evidence>
<dbReference type="Gene3D" id="3.90.950.10">
    <property type="match status" value="1"/>
</dbReference>
<dbReference type="OMA" id="VIGCDSV"/>
<proteinExistence type="inferred from homology"/>
<dbReference type="InterPro" id="IPR003697">
    <property type="entry name" value="Maf-like"/>
</dbReference>
<sequence>MPLKLPWLDLFNAEKTVVLASRSPRRREIMTSMGINFTVVPTIHDDTNDPADFDSMKTYVHDTALAKADEIWERCQKDENLPNADIVISADTVVVLDDQTLLNKPEDRAHAEKMMRLMSGKTHSTYTSVHVFWRTKGDSYDAQTITVETKVKFYDIDEELLQAYLDTGDWADKAGGYGIQGAASIFIESIEGDYWNVVGLPKAPLFHLLQAMAKKNP</sequence>
<keyword evidence="2" id="KW-0378">Hydrolase</keyword>
<dbReference type="OrthoDB" id="10267058at2759"/>
<dbReference type="InterPro" id="IPR029001">
    <property type="entry name" value="ITPase-like_fam"/>
</dbReference>
<comment type="caution">
    <text evidence="3">The sequence shown here is derived from an EMBL/GenBank/DDBJ whole genome shotgun (WGS) entry which is preliminary data.</text>
</comment>
<dbReference type="PIRSF" id="PIRSF006305">
    <property type="entry name" value="Maf"/>
    <property type="match status" value="1"/>
</dbReference>
<protein>
    <submittedName>
        <fullName evidence="3">Inosine triphosphate pyrophosphatase-like protein</fullName>
    </submittedName>
</protein>
<dbReference type="CDD" id="cd00555">
    <property type="entry name" value="Maf"/>
    <property type="match status" value="1"/>
</dbReference>